<sequence length="153" mass="17158">QNKYFDWKNYLLLAGENDGEEFEQKLSLENPVPSKALLGTRVFLATSTNTSFKSLWHPILVTAHAEVREKPKIVKGSQPDQLNRVLDCSVGVVLADSSIPDAQAIRARQLNIPIVSTNWLVDSIISGHRLDYSHCETFAHDYIPSKPESVQDK</sequence>
<dbReference type="GO" id="GO:0045944">
    <property type="term" value="P:positive regulation of transcription by RNA polymerase II"/>
    <property type="evidence" value="ECO:0007669"/>
    <property type="project" value="TreeGrafter"/>
</dbReference>
<gene>
    <name evidence="1" type="ORF">MNOR_LOCUS35481</name>
</gene>
<dbReference type="SUPFAM" id="SSF52113">
    <property type="entry name" value="BRCT domain"/>
    <property type="match status" value="1"/>
</dbReference>
<dbReference type="EMBL" id="CAXKWB010059404">
    <property type="protein sequence ID" value="CAL4181935.1"/>
    <property type="molecule type" value="Genomic_DNA"/>
</dbReference>
<name>A0AAV2SBE0_MEGNR</name>
<dbReference type="InterPro" id="IPR036420">
    <property type="entry name" value="BRCT_dom_sf"/>
</dbReference>
<dbReference type="AlphaFoldDB" id="A0AAV2SBE0"/>
<dbReference type="GO" id="GO:0000077">
    <property type="term" value="P:DNA damage checkpoint signaling"/>
    <property type="evidence" value="ECO:0007669"/>
    <property type="project" value="TreeGrafter"/>
</dbReference>
<proteinExistence type="predicted"/>
<evidence type="ECO:0008006" key="3">
    <source>
        <dbReference type="Google" id="ProtNLM"/>
    </source>
</evidence>
<feature type="non-terminal residue" evidence="1">
    <location>
        <position position="1"/>
    </location>
</feature>
<dbReference type="GO" id="GO:0005634">
    <property type="term" value="C:nucleus"/>
    <property type="evidence" value="ECO:0007669"/>
    <property type="project" value="TreeGrafter"/>
</dbReference>
<dbReference type="Gene3D" id="3.40.50.10190">
    <property type="entry name" value="BRCT domain"/>
    <property type="match status" value="1"/>
</dbReference>
<evidence type="ECO:0000313" key="2">
    <source>
        <dbReference type="Proteomes" id="UP001497623"/>
    </source>
</evidence>
<dbReference type="CDD" id="cd17724">
    <property type="entry name" value="BRCT_p53bp1_rpt2"/>
    <property type="match status" value="1"/>
</dbReference>
<dbReference type="PANTHER" id="PTHR15321">
    <property type="entry name" value="TUMOR SUPPRESSOR P53-BINDING PROTEIN 1"/>
    <property type="match status" value="1"/>
</dbReference>
<dbReference type="Proteomes" id="UP001497623">
    <property type="component" value="Unassembled WGS sequence"/>
</dbReference>
<keyword evidence="2" id="KW-1185">Reference proteome</keyword>
<evidence type="ECO:0000313" key="1">
    <source>
        <dbReference type="EMBL" id="CAL4181935.1"/>
    </source>
</evidence>
<dbReference type="PANTHER" id="PTHR15321:SF3">
    <property type="entry name" value="TP53-BINDING PROTEIN 1"/>
    <property type="match status" value="1"/>
</dbReference>
<protein>
    <recommendedName>
        <fullName evidence="3">BRCT domain-containing protein</fullName>
    </recommendedName>
</protein>
<dbReference type="InterPro" id="IPR047250">
    <property type="entry name" value="BRCT_p53bp1-like_rpt2"/>
</dbReference>
<dbReference type="InterPro" id="IPR047252">
    <property type="entry name" value="TP53BP1-like"/>
</dbReference>
<organism evidence="1 2">
    <name type="scientific">Meganyctiphanes norvegica</name>
    <name type="common">Northern krill</name>
    <name type="synonym">Thysanopoda norvegica</name>
    <dbReference type="NCBI Taxonomy" id="48144"/>
    <lineage>
        <taxon>Eukaryota</taxon>
        <taxon>Metazoa</taxon>
        <taxon>Ecdysozoa</taxon>
        <taxon>Arthropoda</taxon>
        <taxon>Crustacea</taxon>
        <taxon>Multicrustacea</taxon>
        <taxon>Malacostraca</taxon>
        <taxon>Eumalacostraca</taxon>
        <taxon>Eucarida</taxon>
        <taxon>Euphausiacea</taxon>
        <taxon>Euphausiidae</taxon>
        <taxon>Meganyctiphanes</taxon>
    </lineage>
</organism>
<dbReference type="Pfam" id="PF18428">
    <property type="entry name" value="BRCT_3"/>
    <property type="match status" value="1"/>
</dbReference>
<reference evidence="1 2" key="1">
    <citation type="submission" date="2024-05" db="EMBL/GenBank/DDBJ databases">
        <authorList>
            <person name="Wallberg A."/>
        </authorList>
    </citation>
    <scope>NUCLEOTIDE SEQUENCE [LARGE SCALE GENOMIC DNA]</scope>
</reference>
<comment type="caution">
    <text evidence="1">The sequence shown here is derived from an EMBL/GenBank/DDBJ whole genome shotgun (WGS) entry which is preliminary data.</text>
</comment>
<accession>A0AAV2SBE0</accession>
<dbReference type="GO" id="GO:0042393">
    <property type="term" value="F:histone binding"/>
    <property type="evidence" value="ECO:0007669"/>
    <property type="project" value="TreeGrafter"/>
</dbReference>